<evidence type="ECO:0000313" key="7">
    <source>
        <dbReference type="Proteomes" id="UP000312512"/>
    </source>
</evidence>
<dbReference type="PANTHER" id="PTHR11706">
    <property type="entry name" value="SOLUTE CARRIER PROTEIN FAMILY 11 MEMBER"/>
    <property type="match status" value="1"/>
</dbReference>
<comment type="subcellular location">
    <subcellularLocation>
        <location evidence="1">Membrane</location>
        <topology evidence="1">Multi-pass membrane protein</topology>
    </subcellularLocation>
</comment>
<evidence type="ECO:0000313" key="6">
    <source>
        <dbReference type="EMBL" id="KAB8194073.1"/>
    </source>
</evidence>
<gene>
    <name evidence="6" type="ORF">FH608_017980</name>
</gene>
<comment type="caution">
    <text evidence="6">The sequence shown here is derived from an EMBL/GenBank/DDBJ whole genome shotgun (WGS) entry which is preliminary data.</text>
</comment>
<dbReference type="GO" id="GO:0005886">
    <property type="term" value="C:plasma membrane"/>
    <property type="evidence" value="ECO:0007669"/>
    <property type="project" value="TreeGrafter"/>
</dbReference>
<evidence type="ECO:0000256" key="4">
    <source>
        <dbReference type="ARBA" id="ARBA00022989"/>
    </source>
</evidence>
<dbReference type="OrthoDB" id="9787548at2"/>
<dbReference type="InterPro" id="IPR001046">
    <property type="entry name" value="NRAMP_fam"/>
</dbReference>
<dbReference type="EMBL" id="VDLX02000006">
    <property type="protein sequence ID" value="KAB8194073.1"/>
    <property type="molecule type" value="Genomic_DNA"/>
</dbReference>
<protein>
    <submittedName>
        <fullName evidence="6">Uncharacterized protein</fullName>
    </submittedName>
</protein>
<keyword evidence="4" id="KW-1133">Transmembrane helix</keyword>
<evidence type="ECO:0000256" key="1">
    <source>
        <dbReference type="ARBA" id="ARBA00004141"/>
    </source>
</evidence>
<reference evidence="6 7" key="1">
    <citation type="submission" date="2019-10" db="EMBL/GenBank/DDBJ databases">
        <title>Nonomuraea sp. nov., isolated from Phyllanthus amarus.</title>
        <authorList>
            <person name="Klykleung N."/>
            <person name="Tanasupawat S."/>
        </authorList>
    </citation>
    <scope>NUCLEOTIDE SEQUENCE [LARGE SCALE GENOMIC DNA]</scope>
    <source>
        <strain evidence="6 7">PA1-10</strain>
    </source>
</reference>
<proteinExistence type="predicted"/>
<dbReference type="AlphaFoldDB" id="A0A5C4WJP0"/>
<dbReference type="RefSeq" id="WP_139631679.1">
    <property type="nucleotide sequence ID" value="NZ_VDLX02000006.1"/>
</dbReference>
<keyword evidence="7" id="KW-1185">Reference proteome</keyword>
<organism evidence="6 7">
    <name type="scientific">Nonomuraea phyllanthi</name>
    <dbReference type="NCBI Taxonomy" id="2219224"/>
    <lineage>
        <taxon>Bacteria</taxon>
        <taxon>Bacillati</taxon>
        <taxon>Actinomycetota</taxon>
        <taxon>Actinomycetes</taxon>
        <taxon>Streptosporangiales</taxon>
        <taxon>Streptosporangiaceae</taxon>
        <taxon>Nonomuraea</taxon>
    </lineage>
</organism>
<dbReference type="GO" id="GO:0034755">
    <property type="term" value="P:iron ion transmembrane transport"/>
    <property type="evidence" value="ECO:0007669"/>
    <property type="project" value="TreeGrafter"/>
</dbReference>
<dbReference type="PANTHER" id="PTHR11706:SF33">
    <property type="entry name" value="NATURAL RESISTANCE-ASSOCIATED MACROPHAGE PROTEIN 2"/>
    <property type="match status" value="1"/>
</dbReference>
<dbReference type="Pfam" id="PF01566">
    <property type="entry name" value="Nramp"/>
    <property type="match status" value="1"/>
</dbReference>
<evidence type="ECO:0000256" key="3">
    <source>
        <dbReference type="ARBA" id="ARBA00022692"/>
    </source>
</evidence>
<dbReference type="GO" id="GO:0015086">
    <property type="term" value="F:cadmium ion transmembrane transporter activity"/>
    <property type="evidence" value="ECO:0007669"/>
    <property type="project" value="TreeGrafter"/>
</dbReference>
<dbReference type="GO" id="GO:0005384">
    <property type="term" value="F:manganese ion transmembrane transporter activity"/>
    <property type="evidence" value="ECO:0007669"/>
    <property type="project" value="TreeGrafter"/>
</dbReference>
<dbReference type="Proteomes" id="UP000312512">
    <property type="component" value="Unassembled WGS sequence"/>
</dbReference>
<keyword evidence="5" id="KW-0472">Membrane</keyword>
<accession>A0A5C4WJP0</accession>
<evidence type="ECO:0000256" key="2">
    <source>
        <dbReference type="ARBA" id="ARBA00022448"/>
    </source>
</evidence>
<sequence>MKKFLGITLGILTAIGGFVDIGDLVANALVGSRFGMSLAWVVLLGVLGICVFAEMSGRIAAVSRRAVFDLVRERLGPRAGLVNLGASFLILALTVAAEIGGAALALELATGVDYLVWVPAVAFAAWLVMWRVKFETLERVFGLAGLALVIFIVALWQLGPDWGQLWEQATRPAPPRDEGLPTYFYYAIALLGGAMTPYEVFFFSSGGVEEKWTRRDLSVARANVLVGFPLGGLLSLAIAACAATVFLPAHVQVDSLGQMVLPVALGAGQVGLALVILGVFAATFGATLEVALSSGYSLSQYFGWQWGKFVRPREAARFHATILVVVIVATALVLTTIDPIMVTEYSLVFAAAALPLTYLPVLLIANDRDYMQDKVNGRFSNTLGTAFMILLIVVSIAAIPLMLATKAGQ</sequence>
<evidence type="ECO:0000256" key="5">
    <source>
        <dbReference type="ARBA" id="ARBA00023136"/>
    </source>
</evidence>
<keyword evidence="3" id="KW-0812">Transmembrane</keyword>
<name>A0A5C4WJP0_9ACTN</name>
<keyword evidence="2" id="KW-0813">Transport</keyword>